<protein>
    <submittedName>
        <fullName evidence="10">Histone-lysine N-methyltransferase set9</fullName>
    </submittedName>
</protein>
<dbReference type="InterPro" id="IPR025995">
    <property type="entry name" value="Tudor-knot"/>
</dbReference>
<dbReference type="Gene3D" id="2.30.30.140">
    <property type="match status" value="1"/>
</dbReference>
<evidence type="ECO:0000256" key="5">
    <source>
        <dbReference type="ARBA" id="ARBA00022679"/>
    </source>
</evidence>
<reference evidence="10 11" key="1">
    <citation type="journal article" date="2016" name="Mol. Biol. Evol.">
        <title>Genome-Wide Survey of Gut Fungi (Harpellales) Reveals the First Horizontally Transferred Ubiquitin Gene from a Mosquito Host.</title>
        <authorList>
            <person name="Wang Y."/>
            <person name="White M.M."/>
            <person name="Kvist S."/>
            <person name="Moncalvo J.M."/>
        </authorList>
    </citation>
    <scope>NUCLEOTIDE SEQUENCE [LARGE SCALE GENOMIC DNA]</scope>
    <source>
        <strain evidence="10 11">ALG-7-W6</strain>
    </source>
</reference>
<keyword evidence="3" id="KW-0158">Chromosome</keyword>
<accession>A0A1R0GLR4</accession>
<comment type="caution">
    <text evidence="10">The sequence shown here is derived from an EMBL/GenBank/DDBJ whole genome shotgun (WGS) entry which is preliminary data.</text>
</comment>
<evidence type="ECO:0000313" key="11">
    <source>
        <dbReference type="Proteomes" id="UP000187455"/>
    </source>
</evidence>
<dbReference type="AlphaFoldDB" id="A0A1R0GLR4"/>
<dbReference type="InterPro" id="IPR046341">
    <property type="entry name" value="SET_dom_sf"/>
</dbReference>
<dbReference type="EMBL" id="LSSL01007637">
    <property type="protein sequence ID" value="OLY77834.1"/>
    <property type="molecule type" value="Genomic_DNA"/>
</dbReference>
<dbReference type="InterPro" id="IPR041938">
    <property type="entry name" value="Hist-Lys_N-MTase_N"/>
</dbReference>
<evidence type="ECO:0000256" key="4">
    <source>
        <dbReference type="ARBA" id="ARBA00022603"/>
    </source>
</evidence>
<dbReference type="Pfam" id="PF11717">
    <property type="entry name" value="Tudor-knot"/>
    <property type="match status" value="1"/>
</dbReference>
<dbReference type="Gene3D" id="1.10.10.1700">
    <property type="entry name" value="Histone-lysine N-methyltransferase"/>
    <property type="match status" value="1"/>
</dbReference>
<keyword evidence="4 10" id="KW-0489">Methyltransferase</keyword>
<dbReference type="PROSITE" id="PS50280">
    <property type="entry name" value="SET"/>
    <property type="match status" value="1"/>
</dbReference>
<name>A0A1R0GLR4_9FUNG</name>
<evidence type="ECO:0000256" key="6">
    <source>
        <dbReference type="ARBA" id="ARBA00022691"/>
    </source>
</evidence>
<dbReference type="PANTHER" id="PTHR12977">
    <property type="entry name" value="SUPPRESSOR OF VARIEGATION 4-20-RELATED"/>
    <property type="match status" value="1"/>
</dbReference>
<evidence type="ECO:0000256" key="3">
    <source>
        <dbReference type="ARBA" id="ARBA00022454"/>
    </source>
</evidence>
<dbReference type="InterPro" id="IPR039977">
    <property type="entry name" value="Suv4-20/Set9"/>
</dbReference>
<evidence type="ECO:0000256" key="8">
    <source>
        <dbReference type="ARBA" id="ARBA00023242"/>
    </source>
</evidence>
<proteinExistence type="predicted"/>
<dbReference type="SUPFAM" id="SSF54160">
    <property type="entry name" value="Chromo domain-like"/>
    <property type="match status" value="1"/>
</dbReference>
<dbReference type="GO" id="GO:0042799">
    <property type="term" value="F:histone H4K20 methyltransferase activity"/>
    <property type="evidence" value="ECO:0007669"/>
    <property type="project" value="UniProtKB-ARBA"/>
</dbReference>
<dbReference type="GO" id="GO:0005694">
    <property type="term" value="C:chromosome"/>
    <property type="evidence" value="ECO:0007669"/>
    <property type="project" value="UniProtKB-SubCell"/>
</dbReference>
<dbReference type="Proteomes" id="UP000187455">
    <property type="component" value="Unassembled WGS sequence"/>
</dbReference>
<dbReference type="Gene3D" id="2.170.270.10">
    <property type="entry name" value="SET domain"/>
    <property type="match status" value="1"/>
</dbReference>
<dbReference type="GO" id="GO:0005634">
    <property type="term" value="C:nucleus"/>
    <property type="evidence" value="ECO:0007669"/>
    <property type="project" value="UniProtKB-SubCell"/>
</dbReference>
<evidence type="ECO:0000256" key="1">
    <source>
        <dbReference type="ARBA" id="ARBA00004123"/>
    </source>
</evidence>
<keyword evidence="6" id="KW-0949">S-adenosyl-L-methionine</keyword>
<dbReference type="OrthoDB" id="6627536at2759"/>
<dbReference type="InterPro" id="IPR016197">
    <property type="entry name" value="Chromo-like_dom_sf"/>
</dbReference>
<dbReference type="STRING" id="133383.A0A1R0GLR4"/>
<evidence type="ECO:0000256" key="7">
    <source>
        <dbReference type="ARBA" id="ARBA00022853"/>
    </source>
</evidence>
<evidence type="ECO:0000259" key="9">
    <source>
        <dbReference type="PROSITE" id="PS50280"/>
    </source>
</evidence>
<dbReference type="GO" id="GO:0032259">
    <property type="term" value="P:methylation"/>
    <property type="evidence" value="ECO:0007669"/>
    <property type="project" value="UniProtKB-KW"/>
</dbReference>
<dbReference type="InterPro" id="IPR001214">
    <property type="entry name" value="SET_dom"/>
</dbReference>
<evidence type="ECO:0000313" key="10">
    <source>
        <dbReference type="EMBL" id="OLY77834.1"/>
    </source>
</evidence>
<keyword evidence="11" id="KW-1185">Reference proteome</keyword>
<keyword evidence="7" id="KW-0156">Chromatin regulator</keyword>
<feature type="domain" description="SET" evidence="9">
    <location>
        <begin position="107"/>
        <end position="215"/>
    </location>
</feature>
<sequence>MIHNASTIDWVTLAQFDDILGELLLDSTGLPFKTRKIFSDKERISSNVNMFDLIKRVCSLDLGIDDAVEMIKKIDSVAKLLDSKKKSQINEFNSHAKIYLSIYLPDVGFEISETKRYMEVTRQVEGCVIALQDFQKHQVIKYCTGSIAKLADADVKNLEKESSDFSVIWWDKIKKMCLLLGPVRFVNFTILSSGAITFQATRDISVGEELLTSYGSNYFGIGNRECMCFTCESFGRGRYSEARIAADNLGYNPDGKMITRSTYKHFPTSDISSIKSLCTNCKILSADNDEGIFHEKGFSTDNCNRCIRHFNLYNDCWPYRTPQNFFPLKRKGFSDINDFYDSETGSSTTLVSPENIKPMIWSESFNFSDFDFPDLSTLGSLKNALKSLQIKRGSCLDFLANGRSIYGEENRYHFNPRLMLKGRARGTPVIYKGTYDASSKSLGNSLLLGLMVDDSKDEVLIKSFNSGELVKRPINNIQIFIPTEENLAYYSREIPVIKKKKLYKSIDLESYEKYGFYLEDRDTRLAIAYYENRFLAPKGKFSLLIKNRIKYFTEKHAPKENVTIKKIKLVFNRRRSLSTISYNKKRKTGTVHSHCVDFENIKEGVSEAAYHILKNDLGPEISNMFDLNIPLLRYYMFFPKINPIVCNHIPSSKDRRSKLFKPPICLEAQSKIFAKSEVEFSIGQFSPNNITEPAKEISEGFNNILDFDEYLNSDDMTNSNDMYTKFVDSYCYGIGHKVKVLDTRDYRVHYGRIDDVSFINNSTRHGLYYYVHFLGWNKNFDSWVPPSCIIHETLKGSY</sequence>
<dbReference type="SUPFAM" id="SSF82199">
    <property type="entry name" value="SET domain"/>
    <property type="match status" value="1"/>
</dbReference>
<organism evidence="10 11">
    <name type="scientific">Smittium mucronatum</name>
    <dbReference type="NCBI Taxonomy" id="133383"/>
    <lineage>
        <taxon>Eukaryota</taxon>
        <taxon>Fungi</taxon>
        <taxon>Fungi incertae sedis</taxon>
        <taxon>Zoopagomycota</taxon>
        <taxon>Kickxellomycotina</taxon>
        <taxon>Harpellomycetes</taxon>
        <taxon>Harpellales</taxon>
        <taxon>Legeriomycetaceae</taxon>
        <taxon>Smittium</taxon>
    </lineage>
</organism>
<keyword evidence="5 10" id="KW-0808">Transferase</keyword>
<gene>
    <name evidence="10" type="ORF">AYI68_g8130</name>
</gene>
<dbReference type="PANTHER" id="PTHR12977:SF4">
    <property type="entry name" value="HISTONE-LYSINE N-METHYLTRANSFERASE KMT5B"/>
    <property type="match status" value="1"/>
</dbReference>
<comment type="subcellular location">
    <subcellularLocation>
        <location evidence="2">Chromosome</location>
    </subcellularLocation>
    <subcellularLocation>
        <location evidence="1">Nucleus</location>
    </subcellularLocation>
</comment>
<evidence type="ECO:0000256" key="2">
    <source>
        <dbReference type="ARBA" id="ARBA00004286"/>
    </source>
</evidence>
<keyword evidence="8" id="KW-0539">Nucleus</keyword>